<dbReference type="InterPro" id="IPR017871">
    <property type="entry name" value="ABC_transporter-like_CS"/>
</dbReference>
<sequence>MPQNATPAGGDAAPADTVIAFEGAEKRFPSKEGAPVTALKGLDLSVASGEMVAIVGQTGCGKSTAFNLLLGLYEPTSGRVTVAGCNPYAQFQDLKGRIAVVFQDDRLLPWRTAEQNVALGLEYQGLGKSERLEIARTWLGRLGLEGRESAYPHQLSGGMRQRVGIARCFALNPDIILCDESFSRLDELTAERLRGEFVNLVKDEGKTGVFITHSIEEALSIGDRVVVFRAPGHVAAEFTIPAGLESAELGSYRQRIREAMATAP</sequence>
<feature type="domain" description="ABC transporter" evidence="4">
    <location>
        <begin position="19"/>
        <end position="256"/>
    </location>
</feature>
<evidence type="ECO:0000313" key="6">
    <source>
        <dbReference type="Proteomes" id="UP000291469"/>
    </source>
</evidence>
<evidence type="ECO:0000313" key="5">
    <source>
        <dbReference type="EMBL" id="QBI21901.1"/>
    </source>
</evidence>
<dbReference type="SMART" id="SM00382">
    <property type="entry name" value="AAA"/>
    <property type="match status" value="1"/>
</dbReference>
<gene>
    <name evidence="5" type="ORF">ER308_04050</name>
</gene>
<reference evidence="5 6" key="1">
    <citation type="submission" date="2019-01" db="EMBL/GenBank/DDBJ databases">
        <title>Egibacter rhizosphaerae EGI 80759T.</title>
        <authorList>
            <person name="Chen D.-D."/>
            <person name="Tian Y."/>
            <person name="Jiao J.-Y."/>
            <person name="Zhang X.-T."/>
            <person name="Zhang Y.-G."/>
            <person name="Zhang Y."/>
            <person name="Xiao M."/>
            <person name="Shu W.-S."/>
            <person name="Li W.-J."/>
        </authorList>
    </citation>
    <scope>NUCLEOTIDE SEQUENCE [LARGE SCALE GENOMIC DNA]</scope>
    <source>
        <strain evidence="5 6">EGI 80759</strain>
    </source>
</reference>
<dbReference type="CDD" id="cd03293">
    <property type="entry name" value="ABC_NrtD_SsuB_transporters"/>
    <property type="match status" value="1"/>
</dbReference>
<proteinExistence type="predicted"/>
<dbReference type="SUPFAM" id="SSF52540">
    <property type="entry name" value="P-loop containing nucleoside triphosphate hydrolases"/>
    <property type="match status" value="1"/>
</dbReference>
<dbReference type="OrthoDB" id="8773773at2"/>
<evidence type="ECO:0000259" key="4">
    <source>
        <dbReference type="PROSITE" id="PS50893"/>
    </source>
</evidence>
<dbReference type="KEGG" id="erz:ER308_04050"/>
<evidence type="ECO:0000256" key="1">
    <source>
        <dbReference type="ARBA" id="ARBA00022448"/>
    </source>
</evidence>
<name>A0A411YL53_9ACTN</name>
<organism evidence="5 6">
    <name type="scientific">Egibacter rhizosphaerae</name>
    <dbReference type="NCBI Taxonomy" id="1670831"/>
    <lineage>
        <taxon>Bacteria</taxon>
        <taxon>Bacillati</taxon>
        <taxon>Actinomycetota</taxon>
        <taxon>Nitriliruptoria</taxon>
        <taxon>Egibacterales</taxon>
        <taxon>Egibacteraceae</taxon>
        <taxon>Egibacter</taxon>
    </lineage>
</organism>
<accession>A0A411YL53</accession>
<dbReference type="Gene3D" id="3.40.50.300">
    <property type="entry name" value="P-loop containing nucleotide triphosphate hydrolases"/>
    <property type="match status" value="1"/>
</dbReference>
<dbReference type="Proteomes" id="UP000291469">
    <property type="component" value="Chromosome"/>
</dbReference>
<dbReference type="InterPro" id="IPR050166">
    <property type="entry name" value="ABC_transporter_ATP-bind"/>
</dbReference>
<dbReference type="GO" id="GO:0016887">
    <property type="term" value="F:ATP hydrolysis activity"/>
    <property type="evidence" value="ECO:0007669"/>
    <property type="project" value="InterPro"/>
</dbReference>
<dbReference type="InterPro" id="IPR003593">
    <property type="entry name" value="AAA+_ATPase"/>
</dbReference>
<dbReference type="AlphaFoldDB" id="A0A411YL53"/>
<dbReference type="GO" id="GO:0005524">
    <property type="term" value="F:ATP binding"/>
    <property type="evidence" value="ECO:0007669"/>
    <property type="project" value="UniProtKB-KW"/>
</dbReference>
<dbReference type="EMBL" id="CP036402">
    <property type="protein sequence ID" value="QBI21901.1"/>
    <property type="molecule type" value="Genomic_DNA"/>
</dbReference>
<dbReference type="PANTHER" id="PTHR42788:SF13">
    <property type="entry name" value="ALIPHATIC SULFONATES IMPORT ATP-BINDING PROTEIN SSUB"/>
    <property type="match status" value="1"/>
</dbReference>
<dbReference type="PROSITE" id="PS50893">
    <property type="entry name" value="ABC_TRANSPORTER_2"/>
    <property type="match status" value="1"/>
</dbReference>
<evidence type="ECO:0000256" key="2">
    <source>
        <dbReference type="ARBA" id="ARBA00022741"/>
    </source>
</evidence>
<keyword evidence="3 5" id="KW-0067">ATP-binding</keyword>
<dbReference type="InterPro" id="IPR027417">
    <property type="entry name" value="P-loop_NTPase"/>
</dbReference>
<dbReference type="PROSITE" id="PS00211">
    <property type="entry name" value="ABC_TRANSPORTER_1"/>
    <property type="match status" value="1"/>
</dbReference>
<keyword evidence="2" id="KW-0547">Nucleotide-binding</keyword>
<dbReference type="InterPro" id="IPR003439">
    <property type="entry name" value="ABC_transporter-like_ATP-bd"/>
</dbReference>
<keyword evidence="1" id="KW-0813">Transport</keyword>
<dbReference type="Pfam" id="PF00005">
    <property type="entry name" value="ABC_tran"/>
    <property type="match status" value="1"/>
</dbReference>
<evidence type="ECO:0000256" key="3">
    <source>
        <dbReference type="ARBA" id="ARBA00022840"/>
    </source>
</evidence>
<protein>
    <submittedName>
        <fullName evidence="5">ABC transporter ATP-binding protein</fullName>
    </submittedName>
</protein>
<dbReference type="PANTHER" id="PTHR42788">
    <property type="entry name" value="TAURINE IMPORT ATP-BINDING PROTEIN-RELATED"/>
    <property type="match status" value="1"/>
</dbReference>
<keyword evidence="6" id="KW-1185">Reference proteome</keyword>